<organism evidence="1 2">
    <name type="scientific">Sulfurospirillum diekertiae</name>
    <dbReference type="NCBI Taxonomy" id="1854492"/>
    <lineage>
        <taxon>Bacteria</taxon>
        <taxon>Pseudomonadati</taxon>
        <taxon>Campylobacterota</taxon>
        <taxon>Epsilonproteobacteria</taxon>
        <taxon>Campylobacterales</taxon>
        <taxon>Sulfurospirillaceae</taxon>
        <taxon>Sulfurospirillum</taxon>
    </lineage>
</organism>
<proteinExistence type="predicted"/>
<dbReference type="Proteomes" id="UP000502831">
    <property type="component" value="Chromosome"/>
</dbReference>
<gene>
    <name evidence="1" type="ORF">FA584_03070</name>
</gene>
<accession>A0AA92FGN5</accession>
<dbReference type="RefSeq" id="WP_191342046.1">
    <property type="nucleotide sequence ID" value="NZ_CP039734.2"/>
</dbReference>
<evidence type="ECO:0000313" key="1">
    <source>
        <dbReference type="EMBL" id="QIR75244.1"/>
    </source>
</evidence>
<reference evidence="1 2" key="1">
    <citation type="journal article" date="2017" name="Environ. Sci. Technol.">
        <title>Organohalide Respiration with Chlorinated Ethenes under Low pH Conditions.</title>
        <authorList>
            <person name="Yang Y."/>
            <person name="Capiro N.L."/>
            <person name="Marcet T.F."/>
            <person name="Yan J."/>
            <person name="Pennell K.D."/>
            <person name="Loffler F.E."/>
        </authorList>
    </citation>
    <scope>NUCLEOTIDE SEQUENCE [LARGE SCALE GENOMIC DNA]</scope>
    <source>
        <strain evidence="1 2">ACSDCE</strain>
    </source>
</reference>
<dbReference type="AlphaFoldDB" id="A0AA92FGN5"/>
<dbReference type="EMBL" id="CP039734">
    <property type="protein sequence ID" value="QIR75244.1"/>
    <property type="molecule type" value="Genomic_DNA"/>
</dbReference>
<evidence type="ECO:0000313" key="2">
    <source>
        <dbReference type="Proteomes" id="UP000502831"/>
    </source>
</evidence>
<sequence>MYKIRKISYPFALGGQKSALEMPLSRKEAKVLLTTLSPHSAPEDKINLIEIEEHPLYIGKSIDVIFEEGMIIL</sequence>
<protein>
    <submittedName>
        <fullName evidence="1">Uncharacterized protein</fullName>
    </submittedName>
</protein>
<name>A0AA92FGN5_9BACT</name>